<dbReference type="SMART" id="SM00347">
    <property type="entry name" value="HTH_MARR"/>
    <property type="match status" value="1"/>
</dbReference>
<dbReference type="PANTHER" id="PTHR42756">
    <property type="entry name" value="TRANSCRIPTIONAL REGULATOR, MARR"/>
    <property type="match status" value="1"/>
</dbReference>
<evidence type="ECO:0000256" key="1">
    <source>
        <dbReference type="ARBA" id="ARBA00023015"/>
    </source>
</evidence>
<sequence>MLDIYLKECLYFTSSRISRIITKMAEEEFLKSGLSPTAAYLLMVIYENEGISQKQIGGILHLQPSTVTRIVEKLMAKGLVYNNVEGRLSLIFTTDKGKELEAIIHVCWNSLRERYSEIIGKDLADELSLKLELLSNELEK</sequence>
<proteinExistence type="predicted"/>
<gene>
    <name evidence="5" type="ORF">ACFFIX_02955</name>
</gene>
<evidence type="ECO:0000256" key="2">
    <source>
        <dbReference type="ARBA" id="ARBA00023125"/>
    </source>
</evidence>
<reference evidence="5 6" key="1">
    <citation type="submission" date="2024-09" db="EMBL/GenBank/DDBJ databases">
        <authorList>
            <person name="Sun Q."/>
            <person name="Mori K."/>
        </authorList>
    </citation>
    <scope>NUCLEOTIDE SEQUENCE [LARGE SCALE GENOMIC DNA]</scope>
    <source>
        <strain evidence="5 6">CCM 7228</strain>
    </source>
</reference>
<dbReference type="PROSITE" id="PS50995">
    <property type="entry name" value="HTH_MARR_2"/>
    <property type="match status" value="1"/>
</dbReference>
<evidence type="ECO:0000256" key="3">
    <source>
        <dbReference type="ARBA" id="ARBA00023163"/>
    </source>
</evidence>
<feature type="domain" description="HTH marR-type" evidence="4">
    <location>
        <begin position="7"/>
        <end position="140"/>
    </location>
</feature>
<dbReference type="Gene3D" id="1.10.10.10">
    <property type="entry name" value="Winged helix-like DNA-binding domain superfamily/Winged helix DNA-binding domain"/>
    <property type="match status" value="1"/>
</dbReference>
<dbReference type="InterPro" id="IPR000835">
    <property type="entry name" value="HTH_MarR-typ"/>
</dbReference>
<dbReference type="InterPro" id="IPR036390">
    <property type="entry name" value="WH_DNA-bd_sf"/>
</dbReference>
<keyword evidence="6" id="KW-1185">Reference proteome</keyword>
<dbReference type="InterPro" id="IPR036388">
    <property type="entry name" value="WH-like_DNA-bd_sf"/>
</dbReference>
<evidence type="ECO:0000259" key="4">
    <source>
        <dbReference type="PROSITE" id="PS50995"/>
    </source>
</evidence>
<dbReference type="Pfam" id="PF12802">
    <property type="entry name" value="MarR_2"/>
    <property type="match status" value="1"/>
</dbReference>
<dbReference type="PANTHER" id="PTHR42756:SF1">
    <property type="entry name" value="TRANSCRIPTIONAL REPRESSOR OF EMRAB OPERON"/>
    <property type="match status" value="1"/>
</dbReference>
<dbReference type="Proteomes" id="UP001589854">
    <property type="component" value="Unassembled WGS sequence"/>
</dbReference>
<keyword evidence="1" id="KW-0805">Transcription regulation</keyword>
<organism evidence="5 6">
    <name type="scientific">Metabacillus herbersteinensis</name>
    <dbReference type="NCBI Taxonomy" id="283816"/>
    <lineage>
        <taxon>Bacteria</taxon>
        <taxon>Bacillati</taxon>
        <taxon>Bacillota</taxon>
        <taxon>Bacilli</taxon>
        <taxon>Bacillales</taxon>
        <taxon>Bacillaceae</taxon>
        <taxon>Metabacillus</taxon>
    </lineage>
</organism>
<dbReference type="SUPFAM" id="SSF46785">
    <property type="entry name" value="Winged helix' DNA-binding domain"/>
    <property type="match status" value="1"/>
</dbReference>
<accession>A0ABV6GAB1</accession>
<dbReference type="RefSeq" id="WP_378930314.1">
    <property type="nucleotide sequence ID" value="NZ_JBHLVO010000001.1"/>
</dbReference>
<dbReference type="EMBL" id="JBHLVO010000001">
    <property type="protein sequence ID" value="MFC0270418.1"/>
    <property type="molecule type" value="Genomic_DNA"/>
</dbReference>
<evidence type="ECO:0000313" key="6">
    <source>
        <dbReference type="Proteomes" id="UP001589854"/>
    </source>
</evidence>
<evidence type="ECO:0000313" key="5">
    <source>
        <dbReference type="EMBL" id="MFC0270418.1"/>
    </source>
</evidence>
<protein>
    <submittedName>
        <fullName evidence="5">MarR family winged helix-turn-helix transcriptional regulator</fullName>
    </submittedName>
</protein>
<keyword evidence="3" id="KW-0804">Transcription</keyword>
<comment type="caution">
    <text evidence="5">The sequence shown here is derived from an EMBL/GenBank/DDBJ whole genome shotgun (WGS) entry which is preliminary data.</text>
</comment>
<name>A0ABV6GAB1_9BACI</name>
<keyword evidence="2" id="KW-0238">DNA-binding</keyword>